<keyword evidence="1" id="KW-0614">Plasmid</keyword>
<dbReference type="EMBL" id="RIBP01000003">
    <property type="protein sequence ID" value="TRZ39264.1"/>
    <property type="molecule type" value="Genomic_DNA"/>
</dbReference>
<geneLocation type="plasmid" evidence="1">
    <name>unnamed2</name>
</geneLocation>
<reference evidence="1" key="1">
    <citation type="submission" date="2018-10" db="EMBL/GenBank/DDBJ databases">
        <title>FDA dAtabase for Regulatory Grade micrObial Sequences (FDA-ARGOS): Supporting development and validation of Infectious Disease Dx tests.</title>
        <authorList>
            <person name="Minogue T."/>
            <person name="Wolcott M."/>
            <person name="Wasieloski L."/>
            <person name="Aguilar W."/>
            <person name="Moore D."/>
            <person name="Tallon L.J."/>
            <person name="Sadzewicz L."/>
            <person name="Sengamalay N."/>
            <person name="Ott S."/>
            <person name="Godinez A."/>
            <person name="Nagaraj S."/>
            <person name="Vavikolanu K."/>
            <person name="Vyas G."/>
            <person name="Nadendla S."/>
            <person name="Aluvathingal J."/>
            <person name="Sichtig H."/>
        </authorList>
    </citation>
    <scope>NUCLEOTIDE SEQUENCE</scope>
    <source>
        <strain evidence="1">FDAARGOS_343</strain>
        <plasmid evidence="1">unnamed2</plasmid>
    </source>
</reference>
<comment type="caution">
    <text evidence="1">The sequence shown here is derived from an EMBL/GenBank/DDBJ whole genome shotgun (WGS) entry which is preliminary data.</text>
</comment>
<dbReference type="RefSeq" id="WP_185762843.1">
    <property type="nucleotide sequence ID" value="NZ_CM017506.1"/>
</dbReference>
<sequence length="398" mass="46642">MSVLTQPVKPQNFTIEGIKFFKKHLEKIELDSQVTDHPITTSEISLYMILHLYTDEMGEIRSFTKDPNVSDRKLLCISNIASEHSLTYETVKKAFDRLIERKYIQEVYTEFGIHYEIVDFAKYNQLIASKNPEKSTYFHIPLALFKEKVFGQLIKQRYHKGPILLLKLCEFFQRQIGTNRRLVEDVELVKGDRTMSYLKKTLNTTAKRVRNFLSIINNVFSFIPVDKTLKTPSKDRMNRRREFVQVCIEKFNFTLNSACYKKIDEKSQRKTFATWKKEMSARIKNAKIPLKFRDKIDIEKSISRMVNYSVHFEVVNLSKDMLGFTISSVADTLEELHIKGQLKSIKSIGRFANSQFTKALFNFKEKYMDESDVIEIGHAYNKTYGTYPDFLTPQNTNK</sequence>
<dbReference type="AlphaFoldDB" id="A0A553SQJ5"/>
<gene>
    <name evidence="1" type="ORF">CEQ21_07810</name>
</gene>
<organism evidence="1">
    <name type="scientific">Niallia circulans</name>
    <name type="common">Bacillus circulans</name>
    <dbReference type="NCBI Taxonomy" id="1397"/>
    <lineage>
        <taxon>Bacteria</taxon>
        <taxon>Bacillati</taxon>
        <taxon>Bacillota</taxon>
        <taxon>Bacilli</taxon>
        <taxon>Bacillales</taxon>
        <taxon>Bacillaceae</taxon>
        <taxon>Niallia</taxon>
    </lineage>
</organism>
<accession>A0A553SQJ5</accession>
<evidence type="ECO:0000313" key="1">
    <source>
        <dbReference type="EMBL" id="TRZ39264.1"/>
    </source>
</evidence>
<name>A0A553SQJ5_NIACI</name>
<protein>
    <submittedName>
        <fullName evidence="1">Uncharacterized protein</fullName>
    </submittedName>
</protein>
<proteinExistence type="predicted"/>
<dbReference type="Proteomes" id="UP000319837">
    <property type="component" value="Plasmid unnamed2"/>
</dbReference>